<dbReference type="VEuPathDB" id="FungiDB:sscle_14g101490"/>
<evidence type="ECO:0000256" key="1">
    <source>
        <dbReference type="SAM" id="MobiDB-lite"/>
    </source>
</evidence>
<accession>A0A1D9QKI6</accession>
<proteinExistence type="predicted"/>
<dbReference type="Proteomes" id="UP000177798">
    <property type="component" value="Chromosome 14"/>
</dbReference>
<dbReference type="OrthoDB" id="3544716at2759"/>
<evidence type="ECO:0000313" key="3">
    <source>
        <dbReference type="Proteomes" id="UP000177798"/>
    </source>
</evidence>
<protein>
    <submittedName>
        <fullName evidence="2">Uncharacterized protein</fullName>
    </submittedName>
</protein>
<dbReference type="AlphaFoldDB" id="A0A1D9QKI6"/>
<feature type="region of interest" description="Disordered" evidence="1">
    <location>
        <begin position="15"/>
        <end position="73"/>
    </location>
</feature>
<feature type="compositionally biased region" description="Basic and acidic residues" evidence="1">
    <location>
        <begin position="385"/>
        <end position="414"/>
    </location>
</feature>
<dbReference type="EMBL" id="CP017827">
    <property type="protein sequence ID" value="APA15379.1"/>
    <property type="molecule type" value="Genomic_DNA"/>
</dbReference>
<reference evidence="3" key="1">
    <citation type="journal article" date="2017" name="Genome Biol. Evol.">
        <title>The complete genome sequence of the phytopathogenic fungus Sclerotinia sclerotiorum reveals insights into the genome architecture of broad host range pathogens.</title>
        <authorList>
            <person name="Derbyshire M."/>
            <person name="Denton-Giles M."/>
            <person name="Hegedus D."/>
            <person name="Seifbarghy S."/>
            <person name="Rollins J."/>
            <person name="van Kan J."/>
            <person name="Seidl M.F."/>
            <person name="Faino L."/>
            <person name="Mbengue M."/>
            <person name="Navaud O."/>
            <person name="Raffaele S."/>
            <person name="Hammond-Kosack K."/>
            <person name="Heard S."/>
            <person name="Oliver R."/>
        </authorList>
    </citation>
    <scope>NUCLEOTIDE SEQUENCE [LARGE SCALE GENOMIC DNA]</scope>
    <source>
        <strain evidence="3">ATCC 18683 / 1980 / Ss-1</strain>
    </source>
</reference>
<sequence>MNVLKSEYNRLEHTTEQIDQARRHYPRSSSPNNPVPSVVSGSYCSYSTSVQSQSVGPQSNRPSVINTEKPGEHPSYAANILQTQPVYAAGNTDLPEYSSGIHTLDSSDLRATSIIDSREVQAHAYGVDAINYAAAQSAARSFVDDQAHGQHQGYYQLDRQDSIGPVTVGTPVGMEELQTEIPGTNAIPYKDGEGPYGIWPNSPWHSGYSPTFTRKNYNEGCVADLWEGVWRNEKEEQVCLLFDHVDFYRLAYITTVHRETVKRLGSTESSRETKHRKTANSLNDIVEYSTWPGDHQDSKEKAKEGQRTASLISKSFDWVLDWAYSDDLSPKKVLRNVPEYIVNHYGFRNRDALADKRFRWEWLIESFLYKEDRNPENTHWYIEGPSKDKKDKASESSGSKRDTDSSTHRSDHSRRTLGSSSHQSGKPPRKKR</sequence>
<feature type="compositionally biased region" description="Polar residues" evidence="1">
    <location>
        <begin position="42"/>
        <end position="66"/>
    </location>
</feature>
<feature type="compositionally biased region" description="Low complexity" evidence="1">
    <location>
        <begin position="28"/>
        <end position="40"/>
    </location>
</feature>
<evidence type="ECO:0000313" key="2">
    <source>
        <dbReference type="EMBL" id="APA15379.1"/>
    </source>
</evidence>
<organism evidence="2 3">
    <name type="scientific">Sclerotinia sclerotiorum (strain ATCC 18683 / 1980 / Ss-1)</name>
    <name type="common">White mold</name>
    <name type="synonym">Whetzelinia sclerotiorum</name>
    <dbReference type="NCBI Taxonomy" id="665079"/>
    <lineage>
        <taxon>Eukaryota</taxon>
        <taxon>Fungi</taxon>
        <taxon>Dikarya</taxon>
        <taxon>Ascomycota</taxon>
        <taxon>Pezizomycotina</taxon>
        <taxon>Leotiomycetes</taxon>
        <taxon>Helotiales</taxon>
        <taxon>Sclerotiniaceae</taxon>
        <taxon>Sclerotinia</taxon>
    </lineage>
</organism>
<gene>
    <name evidence="2" type="ORF">sscle_14g101490</name>
</gene>
<name>A0A1D9QKI6_SCLS1</name>
<feature type="region of interest" description="Disordered" evidence="1">
    <location>
        <begin position="380"/>
        <end position="432"/>
    </location>
</feature>